<dbReference type="EMBL" id="MUKV01000018">
    <property type="protein sequence ID" value="OQS37622.1"/>
    <property type="molecule type" value="Genomic_DNA"/>
</dbReference>
<evidence type="ECO:0000313" key="1">
    <source>
        <dbReference type="EMBL" id="OQS37622.1"/>
    </source>
</evidence>
<dbReference type="RefSeq" id="WP_081555898.1">
    <property type="nucleotide sequence ID" value="NZ_MUKV01000018.1"/>
</dbReference>
<gene>
    <name evidence="1" type="ORF">B0T45_13950</name>
</gene>
<accession>A0A1W0CSR5</accession>
<protein>
    <submittedName>
        <fullName evidence="1">Uncharacterized protein</fullName>
    </submittedName>
</protein>
<reference evidence="1 2" key="1">
    <citation type="submission" date="2017-02" db="EMBL/GenBank/DDBJ databases">
        <title>Chromobacterium haemolyticum H5244.</title>
        <authorList>
            <person name="Gulvik C.A."/>
        </authorList>
    </citation>
    <scope>NUCLEOTIDE SEQUENCE [LARGE SCALE GENOMIC DNA]</scope>
    <source>
        <strain evidence="1 2">H5244</strain>
    </source>
</reference>
<dbReference type="AlphaFoldDB" id="A0A1W0CSR5"/>
<proteinExistence type="predicted"/>
<evidence type="ECO:0000313" key="2">
    <source>
        <dbReference type="Proteomes" id="UP000192721"/>
    </source>
</evidence>
<name>A0A1W0CSR5_9NEIS</name>
<organism evidence="1 2">
    <name type="scientific">Chromobacterium haemolyticum</name>
    <dbReference type="NCBI Taxonomy" id="394935"/>
    <lineage>
        <taxon>Bacteria</taxon>
        <taxon>Pseudomonadati</taxon>
        <taxon>Pseudomonadota</taxon>
        <taxon>Betaproteobacteria</taxon>
        <taxon>Neisseriales</taxon>
        <taxon>Chromobacteriaceae</taxon>
        <taxon>Chromobacterium</taxon>
    </lineage>
</organism>
<dbReference type="Proteomes" id="UP000192721">
    <property type="component" value="Unassembled WGS sequence"/>
</dbReference>
<sequence>MTPMHARIQTLEAQINAMSRAWLYLAAAVEKDVGISLERMEQRLQATRWPRHPEIDQEARATLRWLCGELSHARQARSAHRDV</sequence>
<comment type="caution">
    <text evidence="1">The sequence shown here is derived from an EMBL/GenBank/DDBJ whole genome shotgun (WGS) entry which is preliminary data.</text>
</comment>